<sequence length="96" mass="11013">MLSPSSSPQNEYGHAINFHEDKTNKSQDETSKIKRMMANVLRVANESKYIYPSVALVVTSILVIFMLFQHISIGIKIFAVLILLLFIAYTVYEFKR</sequence>
<keyword evidence="2" id="KW-0812">Transmembrane</keyword>
<dbReference type="OrthoDB" id="39411at10239"/>
<feature type="compositionally biased region" description="Polar residues" evidence="1">
    <location>
        <begin position="1"/>
        <end position="10"/>
    </location>
</feature>
<accession>A0A1S5VG34</accession>
<evidence type="ECO:0000256" key="1">
    <source>
        <dbReference type="SAM" id="MobiDB-lite"/>
    </source>
</evidence>
<feature type="transmembrane region" description="Helical" evidence="2">
    <location>
        <begin position="49"/>
        <end position="68"/>
    </location>
</feature>
<keyword evidence="2" id="KW-1133">Transmembrane helix</keyword>
<name>A0A1S5VG34_9VIRU</name>
<feature type="region of interest" description="Disordered" evidence="1">
    <location>
        <begin position="1"/>
        <end position="26"/>
    </location>
</feature>
<keyword evidence="2" id="KW-0472">Membrane</keyword>
<dbReference type="Proteomes" id="UP000204438">
    <property type="component" value="Segment"/>
</dbReference>
<dbReference type="GeneID" id="31079602"/>
<feature type="transmembrane region" description="Helical" evidence="2">
    <location>
        <begin position="75"/>
        <end position="92"/>
    </location>
</feature>
<reference evidence="4" key="1">
    <citation type="submission" date="2016-04" db="EMBL/GenBank/DDBJ databases">
        <title>The complete genome of Kallithea virus.</title>
        <authorList>
            <consortium name="DrosEU Consortium"/>
            <person name="Obbard D.J."/>
            <person name="Serga S."/>
            <person name="Kozeretska I."/>
            <person name="Waldron F.M."/>
            <person name="Webster C.L."/>
            <person name="Staubach F."/>
        </authorList>
    </citation>
    <scope>NUCLEOTIDE SEQUENCE [LARGE SCALE GENOMIC DNA]</scope>
</reference>
<protein>
    <submittedName>
        <fullName evidence="3">ACH96191 GrBNV gp51-like protein</fullName>
    </submittedName>
</protein>
<dbReference type="RefSeq" id="YP_009345995.1">
    <property type="nucleotide sequence ID" value="NC_033829.1"/>
</dbReference>
<organism evidence="3 4">
    <name type="scientific">Kallithea virus</name>
    <dbReference type="NCBI Taxonomy" id="1654582"/>
    <lineage>
        <taxon>Viruses</taxon>
        <taxon>Viruses incertae sedis</taxon>
        <taxon>Naldaviricetes</taxon>
        <taxon>Lefavirales</taxon>
        <taxon>Nudiviridae</taxon>
        <taxon>Alphanudivirus</taxon>
        <taxon>Alphanudivirus dromelanogasteris</taxon>
    </lineage>
</organism>
<dbReference type="EMBL" id="KX130344">
    <property type="protein sequence ID" value="AQN78598.1"/>
    <property type="molecule type" value="Genomic_DNA"/>
</dbReference>
<dbReference type="KEGG" id="vg:31079602"/>
<feature type="compositionally biased region" description="Basic and acidic residues" evidence="1">
    <location>
        <begin position="17"/>
        <end position="26"/>
    </location>
</feature>
<evidence type="ECO:0000313" key="4">
    <source>
        <dbReference type="Proteomes" id="UP000204438"/>
    </source>
</evidence>
<evidence type="ECO:0000313" key="3">
    <source>
        <dbReference type="EMBL" id="AQN78598.1"/>
    </source>
</evidence>
<evidence type="ECO:0000256" key="2">
    <source>
        <dbReference type="SAM" id="Phobius"/>
    </source>
</evidence>
<proteinExistence type="predicted"/>
<keyword evidence="4" id="KW-1185">Reference proteome</keyword>